<sequence length="221" mass="25221">MRLHIKTTPNSNIVSFDYQKKMVGRIHSWLGNNEEHGKLSLYSFSWLHKGHITSGGFDFPRGSQWFMSFYDDKLLKAVMAAVLKDPLMFDGLVVTDLNIEPVPDLSNRDLFYLGSPILIKRYEVGNPVTKYYTYEDLTADDLMKETLLHKMEAAGLIPDESVDIRFDREYANKKIKYASYRGICNTSNMCPVYIFAKPETKEFAWNVGIGNSTGIGFGAIY</sequence>
<reference evidence="3" key="1">
    <citation type="submission" date="2020-10" db="EMBL/GenBank/DDBJ databases">
        <authorList>
            <person name="Gilroy R."/>
        </authorList>
    </citation>
    <scope>NUCLEOTIDE SEQUENCE</scope>
    <source>
        <strain evidence="3">D3-1215</strain>
    </source>
</reference>
<evidence type="ECO:0000313" key="3">
    <source>
        <dbReference type="EMBL" id="MBO8446570.1"/>
    </source>
</evidence>
<proteinExistence type="predicted"/>
<dbReference type="InterPro" id="IPR049435">
    <property type="entry name" value="Cas_Cas6_C"/>
</dbReference>
<accession>A0A9D9EHN2</accession>
<gene>
    <name evidence="3" type="primary">cas6</name>
    <name evidence="3" type="ORF">IAC32_02340</name>
</gene>
<keyword evidence="1" id="KW-0051">Antiviral defense</keyword>
<dbReference type="Gene3D" id="3.30.70.1890">
    <property type="match status" value="1"/>
</dbReference>
<organism evidence="3 4">
    <name type="scientific">Candidatus Enterocola intestinipullorum</name>
    <dbReference type="NCBI Taxonomy" id="2840783"/>
    <lineage>
        <taxon>Bacteria</taxon>
        <taxon>Pseudomonadati</taxon>
        <taxon>Bacteroidota</taxon>
        <taxon>Bacteroidia</taxon>
        <taxon>Bacteroidales</taxon>
        <taxon>Candidatus Enterocola</taxon>
    </lineage>
</organism>
<dbReference type="InterPro" id="IPR010156">
    <property type="entry name" value="CRISPR-assoc_prot_Cas6"/>
</dbReference>
<dbReference type="Gene3D" id="3.30.70.1900">
    <property type="match status" value="1"/>
</dbReference>
<reference evidence="3" key="2">
    <citation type="journal article" date="2021" name="PeerJ">
        <title>Extensive microbial diversity within the chicken gut microbiome revealed by metagenomics and culture.</title>
        <authorList>
            <person name="Gilroy R."/>
            <person name="Ravi A."/>
            <person name="Getino M."/>
            <person name="Pursley I."/>
            <person name="Horton D.L."/>
            <person name="Alikhan N.F."/>
            <person name="Baker D."/>
            <person name="Gharbi K."/>
            <person name="Hall N."/>
            <person name="Watson M."/>
            <person name="Adriaenssens E.M."/>
            <person name="Foster-Nyarko E."/>
            <person name="Jarju S."/>
            <person name="Secka A."/>
            <person name="Antonio M."/>
            <person name="Oren A."/>
            <person name="Chaudhuri R.R."/>
            <person name="La Ragione R."/>
            <person name="Hildebrand F."/>
            <person name="Pallen M.J."/>
        </authorList>
    </citation>
    <scope>NUCLEOTIDE SEQUENCE</scope>
    <source>
        <strain evidence="3">D3-1215</strain>
    </source>
</reference>
<feature type="domain" description="CRISPR associated protein Cas6 C-terminal" evidence="2">
    <location>
        <begin position="107"/>
        <end position="220"/>
    </location>
</feature>
<dbReference type="AlphaFoldDB" id="A0A9D9EHN2"/>
<evidence type="ECO:0000259" key="2">
    <source>
        <dbReference type="Pfam" id="PF01881"/>
    </source>
</evidence>
<comment type="caution">
    <text evidence="3">The sequence shown here is derived from an EMBL/GenBank/DDBJ whole genome shotgun (WGS) entry which is preliminary data.</text>
</comment>
<dbReference type="Proteomes" id="UP000823637">
    <property type="component" value="Unassembled WGS sequence"/>
</dbReference>
<protein>
    <submittedName>
        <fullName evidence="3">CRISPR-associated endoribonuclease Cas6</fullName>
    </submittedName>
</protein>
<dbReference type="CDD" id="cd21140">
    <property type="entry name" value="Cas6_I-like"/>
    <property type="match status" value="1"/>
</dbReference>
<evidence type="ECO:0000256" key="1">
    <source>
        <dbReference type="ARBA" id="ARBA00023118"/>
    </source>
</evidence>
<dbReference type="GO" id="GO:0016788">
    <property type="term" value="F:hydrolase activity, acting on ester bonds"/>
    <property type="evidence" value="ECO:0007669"/>
    <property type="project" value="InterPro"/>
</dbReference>
<dbReference type="NCBIfam" id="TIGR01877">
    <property type="entry name" value="cas_cas6"/>
    <property type="match status" value="1"/>
</dbReference>
<dbReference type="Pfam" id="PF01881">
    <property type="entry name" value="Cas_Cas6_C"/>
    <property type="match status" value="1"/>
</dbReference>
<dbReference type="InterPro" id="IPR045747">
    <property type="entry name" value="CRISPR-assoc_prot_Cas6_N_sf"/>
</dbReference>
<dbReference type="GO" id="GO:0051607">
    <property type="term" value="P:defense response to virus"/>
    <property type="evidence" value="ECO:0007669"/>
    <property type="project" value="UniProtKB-KW"/>
</dbReference>
<evidence type="ECO:0000313" key="4">
    <source>
        <dbReference type="Proteomes" id="UP000823637"/>
    </source>
</evidence>
<dbReference type="EMBL" id="JADIMR010000033">
    <property type="protein sequence ID" value="MBO8446570.1"/>
    <property type="molecule type" value="Genomic_DNA"/>
</dbReference>
<name>A0A9D9EHN2_9BACT</name>